<feature type="domain" description="Alcohol dehydrogenase iron-type/glycerol dehydrogenase GldA" evidence="4">
    <location>
        <begin position="32"/>
        <end position="176"/>
    </location>
</feature>
<dbReference type="JaponicusDB" id="SJAG_04048">
    <property type="gene designation" value="gld1"/>
</dbReference>
<dbReference type="STRING" id="402676.B6K5S2"/>
<dbReference type="GO" id="GO:0046872">
    <property type="term" value="F:metal ion binding"/>
    <property type="evidence" value="ECO:0007669"/>
    <property type="project" value="UniProtKB-KW"/>
</dbReference>
<dbReference type="EMBL" id="KE651167">
    <property type="protein sequence ID" value="EEB08876.1"/>
    <property type="molecule type" value="Genomic_DNA"/>
</dbReference>
<dbReference type="RefSeq" id="XP_002175169.1">
    <property type="nucleotide sequence ID" value="XM_002175133.2"/>
</dbReference>
<evidence type="ECO:0000256" key="3">
    <source>
        <dbReference type="ARBA" id="ARBA00023027"/>
    </source>
</evidence>
<dbReference type="Gene3D" id="1.20.1090.10">
    <property type="entry name" value="Dehydroquinate synthase-like - alpha domain"/>
    <property type="match status" value="1"/>
</dbReference>
<dbReference type="PIRSF" id="PIRSF000112">
    <property type="entry name" value="Glycerol_dehydrogenase"/>
    <property type="match status" value="1"/>
</dbReference>
<proteinExistence type="predicted"/>
<keyword evidence="1" id="KW-0479">Metal-binding</keyword>
<dbReference type="GO" id="GO:0019564">
    <property type="term" value="P:aerobic glycerol catabolic process"/>
    <property type="evidence" value="ECO:0007669"/>
    <property type="project" value="EnsemblFungi"/>
</dbReference>
<reference evidence="5 7" key="1">
    <citation type="journal article" date="2011" name="Science">
        <title>Comparative functional genomics of the fission yeasts.</title>
        <authorList>
            <person name="Rhind N."/>
            <person name="Chen Z."/>
            <person name="Yassour M."/>
            <person name="Thompson D.A."/>
            <person name="Haas B.J."/>
            <person name="Habib N."/>
            <person name="Wapinski I."/>
            <person name="Roy S."/>
            <person name="Lin M.F."/>
            <person name="Heiman D.I."/>
            <person name="Young S.K."/>
            <person name="Furuya K."/>
            <person name="Guo Y."/>
            <person name="Pidoux A."/>
            <person name="Chen H.M."/>
            <person name="Robbertse B."/>
            <person name="Goldberg J.M."/>
            <person name="Aoki K."/>
            <person name="Bayne E.H."/>
            <person name="Berlin A.M."/>
            <person name="Desjardins C.A."/>
            <person name="Dobbs E."/>
            <person name="Dukaj L."/>
            <person name="Fan L."/>
            <person name="FitzGerald M.G."/>
            <person name="French C."/>
            <person name="Gujja S."/>
            <person name="Hansen K."/>
            <person name="Keifenheim D."/>
            <person name="Levin J.Z."/>
            <person name="Mosher R.A."/>
            <person name="Mueller C.A."/>
            <person name="Pfiffner J."/>
            <person name="Priest M."/>
            <person name="Russ C."/>
            <person name="Smialowska A."/>
            <person name="Swoboda P."/>
            <person name="Sykes S.M."/>
            <person name="Vaughn M."/>
            <person name="Vengrova S."/>
            <person name="Yoder R."/>
            <person name="Zeng Q."/>
            <person name="Allshire R."/>
            <person name="Baulcombe D."/>
            <person name="Birren B.W."/>
            <person name="Brown W."/>
            <person name="Ekwall K."/>
            <person name="Kellis M."/>
            <person name="Leatherwood J."/>
            <person name="Levin H."/>
            <person name="Margalit H."/>
            <person name="Martienssen R."/>
            <person name="Nieduszynski C.A."/>
            <person name="Spatafora J.W."/>
            <person name="Friedman N."/>
            <person name="Dalgaard J.Z."/>
            <person name="Baumann P."/>
            <person name="Niki H."/>
            <person name="Regev A."/>
            <person name="Nusbaum C."/>
        </authorList>
    </citation>
    <scope>NUCLEOTIDE SEQUENCE [LARGE SCALE GENOMIC DNA]</scope>
    <source>
        <strain evidence="7">yFS275 / FY16936</strain>
    </source>
</reference>
<keyword evidence="7" id="KW-1185">Reference proteome</keyword>
<evidence type="ECO:0000256" key="1">
    <source>
        <dbReference type="ARBA" id="ARBA00022723"/>
    </source>
</evidence>
<gene>
    <name evidence="6" type="primary">gld1</name>
    <name evidence="5" type="ORF">SJAG_04048</name>
</gene>
<dbReference type="HOGENOM" id="CLU_044754_1_0_1"/>
<dbReference type="InterPro" id="IPR001670">
    <property type="entry name" value="ADH_Fe/GldA"/>
</dbReference>
<dbReference type="Gene3D" id="3.40.50.1970">
    <property type="match status" value="1"/>
</dbReference>
<dbReference type="GO" id="GO:0008888">
    <property type="term" value="F:glycerol dehydrogenase (NAD+) activity"/>
    <property type="evidence" value="ECO:0000318"/>
    <property type="project" value="GO_Central"/>
</dbReference>
<dbReference type="SUPFAM" id="SSF56796">
    <property type="entry name" value="Dehydroquinate synthase-like"/>
    <property type="match status" value="1"/>
</dbReference>
<protein>
    <submittedName>
        <fullName evidence="5">Glycerol dehydrogenase Gld1</fullName>
    </submittedName>
</protein>
<dbReference type="AlphaFoldDB" id="B6K5S2"/>
<evidence type="ECO:0000313" key="7">
    <source>
        <dbReference type="Proteomes" id="UP000001744"/>
    </source>
</evidence>
<dbReference type="Proteomes" id="UP000001744">
    <property type="component" value="Unassembled WGS sequence"/>
</dbReference>
<accession>B6K5S2</accession>
<sequence length="411" mass="44732">MAPLTSEVDQSLDEEALVTKQHLERVYTSIQKYVQGPGVFERAYTYVRHWATESAMIIADERVWEIGANKVKQSLVKHGLRVTDVTFGGEASEAELERICTLAESGTELIIGVGGGKTMDTAKYVANKLHLPCVIAPSTASSDAATSSLSVIYTPDGQFQRYSYYPLNPNMVMVDTKVIVQAPVRFLISGVGDALATWIEAESVINSHATSAAGGTPTIVAAYIGRACMDSLRKYAVQGILSNIRHACTDAFEATVEANTLLSGLGFENAGLAAAHAVHNGLTVLGGPIHQLMHGEKVAYGTLVQLVLENRTLEEYFDIVSFMAECHLPITLEELGLEDISDEDLLKVGEAALKPDETIHNMSKKFSPGDIADAIRAADAYSKKWRQVNNWTEKFIVPPSRHHAHVQDIHP</sequence>
<dbReference type="InterPro" id="IPR016205">
    <property type="entry name" value="Glycerol_DH"/>
</dbReference>
<dbReference type="GO" id="GO:0061613">
    <property type="term" value="P:glycolytic process from glycerol"/>
    <property type="evidence" value="ECO:0007669"/>
    <property type="project" value="EnsemblFungi"/>
</dbReference>
<dbReference type="NCBIfam" id="NF006941">
    <property type="entry name" value="PRK09423.1"/>
    <property type="match status" value="1"/>
</dbReference>
<name>B6K5S2_SCHJY</name>
<keyword evidence="2" id="KW-0560">Oxidoreductase</keyword>
<organism evidence="5 7">
    <name type="scientific">Schizosaccharomyces japonicus (strain yFS275 / FY16936)</name>
    <name type="common">Fission yeast</name>
    <dbReference type="NCBI Taxonomy" id="402676"/>
    <lineage>
        <taxon>Eukaryota</taxon>
        <taxon>Fungi</taxon>
        <taxon>Dikarya</taxon>
        <taxon>Ascomycota</taxon>
        <taxon>Taphrinomycotina</taxon>
        <taxon>Schizosaccharomycetes</taxon>
        <taxon>Schizosaccharomycetales</taxon>
        <taxon>Schizosaccharomycetaceae</taxon>
        <taxon>Schizosaccharomyces</taxon>
    </lineage>
</organism>
<dbReference type="VEuPathDB" id="FungiDB:SJAG_04048"/>
<keyword evidence="3" id="KW-0520">NAD</keyword>
<dbReference type="OMA" id="GVGTIMM"/>
<dbReference type="PANTHER" id="PTHR43616">
    <property type="entry name" value="GLYCEROL DEHYDROGENASE"/>
    <property type="match status" value="1"/>
</dbReference>
<dbReference type="eggNOG" id="ENOG502QUB4">
    <property type="taxonomic scope" value="Eukaryota"/>
</dbReference>
<evidence type="ECO:0000256" key="2">
    <source>
        <dbReference type="ARBA" id="ARBA00023002"/>
    </source>
</evidence>
<evidence type="ECO:0000259" key="4">
    <source>
        <dbReference type="Pfam" id="PF00465"/>
    </source>
</evidence>
<evidence type="ECO:0000313" key="5">
    <source>
        <dbReference type="EMBL" id="EEB08876.1"/>
    </source>
</evidence>
<dbReference type="PANTHER" id="PTHR43616:SF5">
    <property type="entry name" value="GLYCEROL DEHYDROGENASE 1"/>
    <property type="match status" value="1"/>
</dbReference>
<dbReference type="CDD" id="cd08170">
    <property type="entry name" value="GlyDH"/>
    <property type="match status" value="1"/>
</dbReference>
<dbReference type="GeneID" id="7047571"/>
<dbReference type="Pfam" id="PF00465">
    <property type="entry name" value="Fe-ADH"/>
    <property type="match status" value="1"/>
</dbReference>
<dbReference type="OrthoDB" id="339764at2759"/>
<evidence type="ECO:0000313" key="6">
    <source>
        <dbReference type="JaponicusDB" id="SJAG_04048"/>
    </source>
</evidence>